<dbReference type="Proteomes" id="UP000317421">
    <property type="component" value="Unassembled WGS sequence"/>
</dbReference>
<dbReference type="Gene3D" id="2.40.70.10">
    <property type="entry name" value="Acid Proteases"/>
    <property type="match status" value="1"/>
</dbReference>
<dbReference type="SUPFAM" id="SSF50630">
    <property type="entry name" value="Acid proteases"/>
    <property type="match status" value="1"/>
</dbReference>
<proteinExistence type="predicted"/>
<evidence type="ECO:0000259" key="1">
    <source>
        <dbReference type="Pfam" id="PF05618"/>
    </source>
</evidence>
<keyword evidence="3" id="KW-1185">Reference proteome</keyword>
<dbReference type="InterPro" id="IPR021109">
    <property type="entry name" value="Peptidase_aspartic_dom_sf"/>
</dbReference>
<sequence>MKLGWVPRRWIGLALLFAAVLTGRSALLLFAATPNPSVIGETAVITEVSTGVEYEARVDTGAAVSSIHVNPSDVVIVDESPQPIDNVDKLVRLRLDNGEGQKAWVETKIEEYAEVRSANGAEHRYRVRLPLQCGDVQKVAVVNLNDRSTMRYRLLLGRDFLRDDFLVDVAHGGAKPL</sequence>
<dbReference type="PANTHER" id="PTHR38037:SF2">
    <property type="entry name" value="ATP-DEPENDENT ZINC PROTEASE DOMAIN-CONTAINING PROTEIN-RELATED"/>
    <property type="match status" value="1"/>
</dbReference>
<accession>A0A5C6A7B5</accession>
<name>A0A5C6A7B5_9BACT</name>
<dbReference type="PANTHER" id="PTHR38037">
    <property type="entry name" value="ZN_PROTEASE DOMAIN-CONTAINING PROTEIN"/>
    <property type="match status" value="1"/>
</dbReference>
<protein>
    <recommendedName>
        <fullName evidence="1">Retropepsin-like aspartic endopeptidase domain-containing protein</fullName>
    </recommendedName>
</protein>
<feature type="domain" description="Retropepsin-like aspartic endopeptidase" evidence="1">
    <location>
        <begin position="51"/>
        <end position="170"/>
    </location>
</feature>
<evidence type="ECO:0000313" key="2">
    <source>
        <dbReference type="EMBL" id="TWT95280.1"/>
    </source>
</evidence>
<organism evidence="2 3">
    <name type="scientific">Botrimarina colliarenosi</name>
    <dbReference type="NCBI Taxonomy" id="2528001"/>
    <lineage>
        <taxon>Bacteria</taxon>
        <taxon>Pseudomonadati</taxon>
        <taxon>Planctomycetota</taxon>
        <taxon>Planctomycetia</taxon>
        <taxon>Pirellulales</taxon>
        <taxon>Lacipirellulaceae</taxon>
        <taxon>Botrimarina</taxon>
    </lineage>
</organism>
<dbReference type="RefSeq" id="WP_197526643.1">
    <property type="nucleotide sequence ID" value="NZ_SJPR01000005.1"/>
</dbReference>
<evidence type="ECO:0000313" key="3">
    <source>
        <dbReference type="Proteomes" id="UP000317421"/>
    </source>
</evidence>
<reference evidence="2 3" key="1">
    <citation type="submission" date="2019-02" db="EMBL/GenBank/DDBJ databases">
        <title>Deep-cultivation of Planctomycetes and their phenomic and genomic characterization uncovers novel biology.</title>
        <authorList>
            <person name="Wiegand S."/>
            <person name="Jogler M."/>
            <person name="Boedeker C."/>
            <person name="Pinto D."/>
            <person name="Vollmers J."/>
            <person name="Rivas-Marin E."/>
            <person name="Kohn T."/>
            <person name="Peeters S.H."/>
            <person name="Heuer A."/>
            <person name="Rast P."/>
            <person name="Oberbeckmann S."/>
            <person name="Bunk B."/>
            <person name="Jeske O."/>
            <person name="Meyerdierks A."/>
            <person name="Storesund J.E."/>
            <person name="Kallscheuer N."/>
            <person name="Luecker S."/>
            <person name="Lage O.M."/>
            <person name="Pohl T."/>
            <person name="Merkel B.J."/>
            <person name="Hornburger P."/>
            <person name="Mueller R.-W."/>
            <person name="Bruemmer F."/>
            <person name="Labrenz M."/>
            <person name="Spormann A.M."/>
            <person name="Op Den Camp H."/>
            <person name="Overmann J."/>
            <person name="Amann R."/>
            <person name="Jetten M.S.M."/>
            <person name="Mascher T."/>
            <person name="Medema M.H."/>
            <person name="Devos D.P."/>
            <person name="Kaster A.-K."/>
            <person name="Ovreas L."/>
            <person name="Rohde M."/>
            <person name="Galperin M.Y."/>
            <person name="Jogler C."/>
        </authorList>
    </citation>
    <scope>NUCLEOTIDE SEQUENCE [LARGE SCALE GENOMIC DNA]</scope>
    <source>
        <strain evidence="2 3">Pla108</strain>
    </source>
</reference>
<gene>
    <name evidence="2" type="ORF">Pla108_34240</name>
</gene>
<dbReference type="Pfam" id="PF05618">
    <property type="entry name" value="Zn_protease"/>
    <property type="match status" value="1"/>
</dbReference>
<dbReference type="EMBL" id="SJPR01000005">
    <property type="protein sequence ID" value="TWT95280.1"/>
    <property type="molecule type" value="Genomic_DNA"/>
</dbReference>
<dbReference type="InterPro" id="IPR008503">
    <property type="entry name" value="Asp_endopeptidase"/>
</dbReference>
<comment type="caution">
    <text evidence="2">The sequence shown here is derived from an EMBL/GenBank/DDBJ whole genome shotgun (WGS) entry which is preliminary data.</text>
</comment>
<dbReference type="AlphaFoldDB" id="A0A5C6A7B5"/>